<dbReference type="RefSeq" id="WP_213486301.1">
    <property type="nucleotide sequence ID" value="NZ_CAJRAY010000089.1"/>
</dbReference>
<evidence type="ECO:0000313" key="1">
    <source>
        <dbReference type="EMBL" id="CAG5092066.1"/>
    </source>
</evidence>
<dbReference type="GO" id="GO:0016779">
    <property type="term" value="F:nucleotidyltransferase activity"/>
    <property type="evidence" value="ECO:0007669"/>
    <property type="project" value="UniProtKB-KW"/>
</dbReference>
<sequence length="284" mass="32795">MRSERDMMELIVGFAKADERVRAVILNGSRANPDAPRDCFQDYDIVYAVTEVEPFVRDRSWIGRFGDVLIMQTPDDAALFPAEISRPGFAFLMLFQDGNRIDLTFWPVDRLGEMEEDSLSVLLLDKDGAIGELPPPSNRSYLTQPPTAARFAGCCNEFWWVSTYVAKGLWRRELPYAKAMLEGPVRAMLIQMLKWYVAEMSDNKADPGKEGKYLQRHLPPAMWEQLVRTYPDGDYDRIWNALFEMADLFRTAAAAVAERCGFAYNRREDEHVTEYLRRVRQMPR</sequence>
<organism evidence="1 2">
    <name type="scientific">Thermobacillus xylanilyticus</name>
    <dbReference type="NCBI Taxonomy" id="76633"/>
    <lineage>
        <taxon>Bacteria</taxon>
        <taxon>Bacillati</taxon>
        <taxon>Bacillota</taxon>
        <taxon>Bacilli</taxon>
        <taxon>Bacillales</taxon>
        <taxon>Paenibacillaceae</taxon>
        <taxon>Thermobacillus</taxon>
    </lineage>
</organism>
<dbReference type="Pfam" id="PF04439">
    <property type="entry name" value="Adenyl_transf"/>
    <property type="match status" value="1"/>
</dbReference>
<dbReference type="InterPro" id="IPR007530">
    <property type="entry name" value="Aminoglycoside_adenylylTfrase"/>
</dbReference>
<gene>
    <name evidence="1" type="primary">txxe 3241-aadK</name>
    <name evidence="1" type="ORF">TXXE_17560</name>
</gene>
<name>A0ABM8V896_THEXY</name>
<evidence type="ECO:0000313" key="2">
    <source>
        <dbReference type="Proteomes" id="UP000681526"/>
    </source>
</evidence>
<protein>
    <submittedName>
        <fullName evidence="1">Aminoglycoside 6-adenylyltransferase</fullName>
        <ecNumber evidence="1">2.7.7.-</ecNumber>
    </submittedName>
</protein>
<dbReference type="SUPFAM" id="SSF81301">
    <property type="entry name" value="Nucleotidyltransferase"/>
    <property type="match status" value="1"/>
</dbReference>
<dbReference type="Gene3D" id="3.30.460.10">
    <property type="entry name" value="Beta Polymerase, domain 2"/>
    <property type="match status" value="1"/>
</dbReference>
<dbReference type="SUPFAM" id="SSF81631">
    <property type="entry name" value="PAP/OAS1 substrate-binding domain"/>
    <property type="match status" value="1"/>
</dbReference>
<dbReference type="EMBL" id="CAJRAY010000089">
    <property type="protein sequence ID" value="CAG5092066.1"/>
    <property type="molecule type" value="Genomic_DNA"/>
</dbReference>
<keyword evidence="1" id="KW-0548">Nucleotidyltransferase</keyword>
<proteinExistence type="predicted"/>
<keyword evidence="2" id="KW-1185">Reference proteome</keyword>
<dbReference type="InterPro" id="IPR043519">
    <property type="entry name" value="NT_sf"/>
</dbReference>
<comment type="caution">
    <text evidence="1">The sequence shown here is derived from an EMBL/GenBank/DDBJ whole genome shotgun (WGS) entry which is preliminary data.</text>
</comment>
<dbReference type="Proteomes" id="UP000681526">
    <property type="component" value="Unassembled WGS sequence"/>
</dbReference>
<dbReference type="Gene3D" id="1.20.120.330">
    <property type="entry name" value="Nucleotidyltransferases domain 2"/>
    <property type="match status" value="1"/>
</dbReference>
<dbReference type="EC" id="2.7.7.-" evidence="1"/>
<dbReference type="PIRSF" id="PIRSF000812">
    <property type="entry name" value="AAD"/>
    <property type="match status" value="1"/>
</dbReference>
<accession>A0ABM8V896</accession>
<keyword evidence="1" id="KW-0808">Transferase</keyword>
<reference evidence="1 2" key="1">
    <citation type="submission" date="2021-04" db="EMBL/GenBank/DDBJ databases">
        <authorList>
            <person name="Rakotoarivonina H."/>
        </authorList>
    </citation>
    <scope>NUCLEOTIDE SEQUENCE [LARGE SCALE GENOMIC DNA]</scope>
    <source>
        <strain evidence="1 2">XE</strain>
    </source>
</reference>